<organism evidence="1 2">
    <name type="scientific">Actinomadura barringtoniae</name>
    <dbReference type="NCBI Taxonomy" id="1427535"/>
    <lineage>
        <taxon>Bacteria</taxon>
        <taxon>Bacillati</taxon>
        <taxon>Actinomycetota</taxon>
        <taxon>Actinomycetes</taxon>
        <taxon>Streptosporangiales</taxon>
        <taxon>Thermomonosporaceae</taxon>
        <taxon>Actinomadura</taxon>
    </lineage>
</organism>
<sequence>MEGFDPVAFSERYEAREFVRLSLMRCTIHTVTARDALMLQPLFQDLMRRILKTNFGKPLASVDLGRATERSRALVEERPMTAGEIGKVLIEEWPDSRPDALGMVSRHLLAMAQVTPRGLWQRGGLARHTTLQHWLGKDLNADVTPDAMVMRYLAAFGPASVRDLQLWCGLTKLAEVVDRHRGELITFRDENGVELFDLPDAPRPDEDTPAPVRFLPEYDNVFIGYKDRARVVSDEAAEAVWLANVNYPVFTVDGFLRGTWNLDNTKGKATLSIRPFKPLPAADRAPLEEEGAALLAFHAKDADHDITWGLHGD</sequence>
<dbReference type="RefSeq" id="WP_208260661.1">
    <property type="nucleotide sequence ID" value="NZ_JAGEOJ010000017.1"/>
</dbReference>
<dbReference type="PANTHER" id="PTHR38479">
    <property type="entry name" value="LMO0824 PROTEIN"/>
    <property type="match status" value="1"/>
</dbReference>
<reference evidence="1" key="1">
    <citation type="submission" date="2021-03" db="EMBL/GenBank/DDBJ databases">
        <authorList>
            <person name="Kanchanasin P."/>
            <person name="Saeng-In P."/>
            <person name="Phongsopitanun W."/>
            <person name="Yuki M."/>
            <person name="Kudo T."/>
            <person name="Ohkuma M."/>
            <person name="Tanasupawat S."/>
        </authorList>
    </citation>
    <scope>NUCLEOTIDE SEQUENCE</scope>
    <source>
        <strain evidence="1">GKU 128</strain>
    </source>
</reference>
<name>A0A939PHN1_9ACTN</name>
<dbReference type="PANTHER" id="PTHR38479:SF2">
    <property type="entry name" value="WINGED HELIX DNA-BINDING DOMAIN-CONTAINING PROTEIN"/>
    <property type="match status" value="1"/>
</dbReference>
<protein>
    <submittedName>
        <fullName evidence="1">AlkZ family DNA glycosylase</fullName>
    </submittedName>
</protein>
<dbReference type="Pfam" id="PF06224">
    <property type="entry name" value="AlkZ-like"/>
    <property type="match status" value="1"/>
</dbReference>
<dbReference type="AlphaFoldDB" id="A0A939PHN1"/>
<comment type="caution">
    <text evidence="1">The sequence shown here is derived from an EMBL/GenBank/DDBJ whole genome shotgun (WGS) entry which is preliminary data.</text>
</comment>
<dbReference type="Proteomes" id="UP000669179">
    <property type="component" value="Unassembled WGS sequence"/>
</dbReference>
<evidence type="ECO:0000313" key="1">
    <source>
        <dbReference type="EMBL" id="MBO2452630.1"/>
    </source>
</evidence>
<evidence type="ECO:0000313" key="2">
    <source>
        <dbReference type="Proteomes" id="UP000669179"/>
    </source>
</evidence>
<gene>
    <name evidence="1" type="ORF">J4573_36445</name>
</gene>
<proteinExistence type="predicted"/>
<dbReference type="EMBL" id="JAGEOJ010000017">
    <property type="protein sequence ID" value="MBO2452630.1"/>
    <property type="molecule type" value="Genomic_DNA"/>
</dbReference>
<keyword evidence="2" id="KW-1185">Reference proteome</keyword>
<accession>A0A939PHN1</accession>
<dbReference type="InterPro" id="IPR009351">
    <property type="entry name" value="AlkZ-like"/>
</dbReference>